<reference evidence="13" key="1">
    <citation type="submission" date="2019-09" db="EMBL/GenBank/DDBJ databases">
        <title>The Mitochondrial Proteome of the Jakobid, Andalucia godoyi, a Protist With the Most Gene-Rich and Bacteria-Like Mitochondrial Genome.</title>
        <authorList>
            <person name="Gray M.W."/>
            <person name="Burger G."/>
            <person name="Derelle R."/>
            <person name="Klimes V."/>
            <person name="Leger M."/>
            <person name="Sarrasin M."/>
            <person name="Vlcek C."/>
            <person name="Roger A.J."/>
            <person name="Elias M."/>
            <person name="Lang B.F."/>
        </authorList>
    </citation>
    <scope>NUCLEOTIDE SEQUENCE</scope>
    <source>
        <strain evidence="13">And28</strain>
    </source>
</reference>
<dbReference type="GO" id="GO:0005739">
    <property type="term" value="C:mitochondrion"/>
    <property type="evidence" value="ECO:0007669"/>
    <property type="project" value="TreeGrafter"/>
</dbReference>
<dbReference type="SUPFAM" id="SSF50677">
    <property type="entry name" value="ValRS/IleRS/LeuRS editing domain"/>
    <property type="match status" value="1"/>
</dbReference>
<dbReference type="SUPFAM" id="SSF47323">
    <property type="entry name" value="Anticodon-binding domain of a subclass of class I aminoacyl-tRNA synthetases"/>
    <property type="match status" value="1"/>
</dbReference>
<dbReference type="InterPro" id="IPR002300">
    <property type="entry name" value="aa-tRNA-synth_Ia"/>
</dbReference>
<dbReference type="AlphaFoldDB" id="A0A8K0AH21"/>
<dbReference type="Proteomes" id="UP000799049">
    <property type="component" value="Unassembled WGS sequence"/>
</dbReference>
<dbReference type="SUPFAM" id="SSF52374">
    <property type="entry name" value="Nucleotidylyl transferase"/>
    <property type="match status" value="1"/>
</dbReference>
<dbReference type="Pfam" id="PF00133">
    <property type="entry name" value="tRNA-synt_1"/>
    <property type="match status" value="2"/>
</dbReference>
<protein>
    <recommendedName>
        <fullName evidence="2">isoleucine--tRNA ligase</fullName>
        <ecNumber evidence="2">6.1.1.5</ecNumber>
    </recommendedName>
    <alternativeName>
        <fullName evidence="8">Isoleucyl-tRNA synthetase</fullName>
    </alternativeName>
</protein>
<dbReference type="PRINTS" id="PR00984">
    <property type="entry name" value="TRNASYNTHILE"/>
</dbReference>
<evidence type="ECO:0000256" key="8">
    <source>
        <dbReference type="ARBA" id="ARBA00032665"/>
    </source>
</evidence>
<dbReference type="InterPro" id="IPR009080">
    <property type="entry name" value="tRNAsynth_Ia_anticodon-bd"/>
</dbReference>
<comment type="caution">
    <text evidence="13">The sequence shown here is derived from an EMBL/GenBank/DDBJ whole genome shotgun (WGS) entry which is preliminary data.</text>
</comment>
<evidence type="ECO:0000256" key="1">
    <source>
        <dbReference type="ARBA" id="ARBA00005594"/>
    </source>
</evidence>
<dbReference type="GO" id="GO:0005524">
    <property type="term" value="F:ATP binding"/>
    <property type="evidence" value="ECO:0007669"/>
    <property type="project" value="UniProtKB-KW"/>
</dbReference>
<evidence type="ECO:0000256" key="3">
    <source>
        <dbReference type="ARBA" id="ARBA00022598"/>
    </source>
</evidence>
<dbReference type="InterPro" id="IPR050081">
    <property type="entry name" value="Ile-tRNA_ligase"/>
</dbReference>
<keyword evidence="14" id="KW-1185">Reference proteome</keyword>
<dbReference type="GO" id="GO:0006428">
    <property type="term" value="P:isoleucyl-tRNA aminoacylation"/>
    <property type="evidence" value="ECO:0007669"/>
    <property type="project" value="InterPro"/>
</dbReference>
<organism evidence="13 14">
    <name type="scientific">Andalucia godoyi</name>
    <name type="common">Flagellate</name>
    <dbReference type="NCBI Taxonomy" id="505711"/>
    <lineage>
        <taxon>Eukaryota</taxon>
        <taxon>Discoba</taxon>
        <taxon>Jakobida</taxon>
        <taxon>Andalucina</taxon>
        <taxon>Andaluciidae</taxon>
        <taxon>Andalucia</taxon>
    </lineage>
</organism>
<dbReference type="EMBL" id="VRVR01000053">
    <property type="protein sequence ID" value="KAF0852201.1"/>
    <property type="molecule type" value="Genomic_DNA"/>
</dbReference>
<dbReference type="InterPro" id="IPR002301">
    <property type="entry name" value="Ile-tRNA-ligase"/>
</dbReference>
<dbReference type="Gene3D" id="3.90.740.10">
    <property type="entry name" value="Valyl/Leucyl/Isoleucyl-tRNA synthetase, editing domain"/>
    <property type="match status" value="1"/>
</dbReference>
<feature type="domain" description="Methionyl/Valyl/Leucyl/Isoleucyl-tRNA synthetase anticodon-binding" evidence="12">
    <location>
        <begin position="821"/>
        <end position="980"/>
    </location>
</feature>
<dbReference type="InterPro" id="IPR023585">
    <property type="entry name" value="Ile-tRNA-ligase_type1"/>
</dbReference>
<evidence type="ECO:0000259" key="11">
    <source>
        <dbReference type="Pfam" id="PF00133"/>
    </source>
</evidence>
<evidence type="ECO:0000256" key="10">
    <source>
        <dbReference type="SAM" id="MobiDB-lite"/>
    </source>
</evidence>
<evidence type="ECO:0000256" key="9">
    <source>
        <dbReference type="RuleBase" id="RU363035"/>
    </source>
</evidence>
<evidence type="ECO:0000259" key="12">
    <source>
        <dbReference type="Pfam" id="PF08264"/>
    </source>
</evidence>
<evidence type="ECO:0000313" key="14">
    <source>
        <dbReference type="Proteomes" id="UP000799049"/>
    </source>
</evidence>
<sequence>MLGSVLRHRMRGRLASHGKLAGCVLYSTKAGDSGKEYRSTLLLPQTDFPMRANAKVREPELAMQCADELYARQLRQTERPLVVLHDGPPYANGKIHMGHALNKVLKDMVCRWNILYGKRVSFVPGWDCHGLPIEMKAIQQLQATPTPTTTTTTTTTPTTTKITSKTTAATVPGSDQAKGKQPGTGTELFDGSKFSPATIRQVSKSIATQSIEDQRTAFKRLGVAADWNSPYKTMTPEYEASQLDVLRALYASGCIFRGVRPVFWSPSSRTALAESELEYPEGHKSRAVYVLLPVVQAGNGRVRFASSLFPALPEHDEDAPLHVCIWTTTPWTLPANQAVAFNKNLNYVLLKVSHADNTPFYVLVAENLFHPFVLSKNNPEYKVERVYAIGGSKLEGLWCAHPMSSPSDPSRATFPGTAPAPSPLPMIVPLIHGDYVTETSGTGLVHTAPSHGQEDFLLGQQHGLNTSFCAVDDAGKYTAETVRADELEGLSVLTDGNAKVLALLEREGRVWSTGLYEHKYAYDWRTKQPVLVRTTAQWFCSLDTLKEKAMQSALDDKLEIIPASGRARLSAFVNSRSDWCISRQRSWGVPIPVFYEISTGQAFMNEEIIDHVRSVFLKTGGSDAWWNLSVEDLLPPSLKSRAASFKKGADTLDVWFDSGSSWKYLQDSILKRDLLPAGSMSKKHAGVEKVIYCEGSDQHRGWFQSSLLTSIAVQNKAPYNVLLTHGFVLDEQGRKMSKSLGNVLDPIQVVDSFSADILRMWAASSDYSRDVLVGNEILNKVAENVRKIRNTCRFLLGNLSGFTSESLDTVLRNWSDLPFVDQWLLGKCAAVSTSVEKAYQACDFASVQSQLVAFATNDLSAFYLDCTKDRVYCNAATDVNRLSAQVCMYVALLTLMKCAAPILCHTSEEIWQHLCKTLGQSSTSLLLLDGWVHDLNARIAQVQEGSRTSAGDLVSRLQGVRESTNRALEVLRKNRVIGSSVDAHVSLTFADRKTDVWDVSHHLTEFFNVSTVSLAINSSLAQSSPALDASEDTGSSAPSAFATAEVVPNQAGTECTVQISDPEYGRVTIATALSSRCKCPRCWMRTALLEGHVCARCESVLNRK</sequence>
<dbReference type="InterPro" id="IPR014729">
    <property type="entry name" value="Rossmann-like_a/b/a_fold"/>
</dbReference>
<dbReference type="Gene3D" id="1.10.10.830">
    <property type="entry name" value="Ile-tRNA synthetase CP2 domain-like"/>
    <property type="match status" value="1"/>
</dbReference>
<feature type="domain" description="Aminoacyl-tRNA synthetase class Ia" evidence="11">
    <location>
        <begin position="70"/>
        <end position="146"/>
    </location>
</feature>
<dbReference type="Gene3D" id="3.40.50.620">
    <property type="entry name" value="HUPs"/>
    <property type="match status" value="2"/>
</dbReference>
<dbReference type="InterPro" id="IPR013155">
    <property type="entry name" value="M/V/L/I-tRNA-synth_anticd-bd"/>
</dbReference>
<feature type="domain" description="Aminoacyl-tRNA synthetase class Ia" evidence="11">
    <location>
        <begin position="192"/>
        <end position="771"/>
    </location>
</feature>
<evidence type="ECO:0000256" key="7">
    <source>
        <dbReference type="ARBA" id="ARBA00023146"/>
    </source>
</evidence>
<dbReference type="GO" id="GO:0032543">
    <property type="term" value="P:mitochondrial translation"/>
    <property type="evidence" value="ECO:0007669"/>
    <property type="project" value="TreeGrafter"/>
</dbReference>
<dbReference type="CDD" id="cd07960">
    <property type="entry name" value="Anticodon_Ia_Ile_BEm"/>
    <property type="match status" value="1"/>
</dbReference>
<dbReference type="NCBIfam" id="TIGR00392">
    <property type="entry name" value="ileS"/>
    <property type="match status" value="1"/>
</dbReference>
<dbReference type="OrthoDB" id="10264412at2759"/>
<dbReference type="GO" id="GO:0004822">
    <property type="term" value="F:isoleucine-tRNA ligase activity"/>
    <property type="evidence" value="ECO:0007669"/>
    <property type="project" value="UniProtKB-EC"/>
</dbReference>
<evidence type="ECO:0000256" key="4">
    <source>
        <dbReference type="ARBA" id="ARBA00022741"/>
    </source>
</evidence>
<dbReference type="InterPro" id="IPR001412">
    <property type="entry name" value="aa-tRNA-synth_I_CS"/>
</dbReference>
<keyword evidence="5 9" id="KW-0067">ATP-binding</keyword>
<keyword evidence="7 9" id="KW-0030">Aminoacyl-tRNA synthetase</keyword>
<evidence type="ECO:0000256" key="6">
    <source>
        <dbReference type="ARBA" id="ARBA00022917"/>
    </source>
</evidence>
<dbReference type="PANTHER" id="PTHR42765">
    <property type="entry name" value="SOLEUCYL-TRNA SYNTHETASE"/>
    <property type="match status" value="1"/>
</dbReference>
<name>A0A8K0AH21_ANDGO</name>
<dbReference type="Gene3D" id="1.10.730.20">
    <property type="match status" value="1"/>
</dbReference>
<dbReference type="HAMAP" id="MF_02002">
    <property type="entry name" value="Ile_tRNA_synth_type1"/>
    <property type="match status" value="1"/>
</dbReference>
<evidence type="ECO:0000256" key="5">
    <source>
        <dbReference type="ARBA" id="ARBA00022840"/>
    </source>
</evidence>
<dbReference type="GO" id="GO:0002161">
    <property type="term" value="F:aminoacyl-tRNA deacylase activity"/>
    <property type="evidence" value="ECO:0007669"/>
    <property type="project" value="InterPro"/>
</dbReference>
<dbReference type="GO" id="GO:0000049">
    <property type="term" value="F:tRNA binding"/>
    <property type="evidence" value="ECO:0007669"/>
    <property type="project" value="InterPro"/>
</dbReference>
<dbReference type="Pfam" id="PF08264">
    <property type="entry name" value="Anticodon_1"/>
    <property type="match status" value="1"/>
</dbReference>
<keyword evidence="4 9" id="KW-0547">Nucleotide-binding</keyword>
<proteinExistence type="inferred from homology"/>
<dbReference type="PANTHER" id="PTHR42765:SF1">
    <property type="entry name" value="ISOLEUCINE--TRNA LIGASE, MITOCHONDRIAL"/>
    <property type="match status" value="1"/>
</dbReference>
<dbReference type="EC" id="6.1.1.5" evidence="2"/>
<evidence type="ECO:0000256" key="2">
    <source>
        <dbReference type="ARBA" id="ARBA00013165"/>
    </source>
</evidence>
<feature type="region of interest" description="Disordered" evidence="10">
    <location>
        <begin position="142"/>
        <end position="192"/>
    </location>
</feature>
<keyword evidence="3 9" id="KW-0436">Ligase</keyword>
<dbReference type="PROSITE" id="PS00178">
    <property type="entry name" value="AA_TRNA_LIGASE_I"/>
    <property type="match status" value="1"/>
</dbReference>
<feature type="compositionally biased region" description="Low complexity" evidence="10">
    <location>
        <begin position="143"/>
        <end position="170"/>
    </location>
</feature>
<dbReference type="InterPro" id="IPR009008">
    <property type="entry name" value="Val/Leu/Ile-tRNA-synth_edit"/>
</dbReference>
<keyword evidence="6 9" id="KW-0648">Protein biosynthesis</keyword>
<evidence type="ECO:0000313" key="13">
    <source>
        <dbReference type="EMBL" id="KAF0852201.1"/>
    </source>
</evidence>
<dbReference type="InterPro" id="IPR033708">
    <property type="entry name" value="Anticodon_Ile_BEm"/>
</dbReference>
<comment type="similarity">
    <text evidence="1 9">Belongs to the class-I aminoacyl-tRNA synthetase family.</text>
</comment>
<accession>A0A8K0AH21</accession>
<gene>
    <name evidence="13" type="ORF">ANDGO_03468</name>
</gene>